<evidence type="ECO:0008006" key="3">
    <source>
        <dbReference type="Google" id="ProtNLM"/>
    </source>
</evidence>
<dbReference type="InterPro" id="IPR037479">
    <property type="entry name" value="Tauto_MSAD"/>
</dbReference>
<keyword evidence="2" id="KW-1185">Reference proteome</keyword>
<dbReference type="RefSeq" id="WP_201696392.1">
    <property type="nucleotide sequence ID" value="NZ_CAJHCQ010000006.1"/>
</dbReference>
<proteinExistence type="predicted"/>
<sequence>MPLLRFDISKGHADSYIQNMLDGAHRAVLRAFSVPERDRYQIVHEHENGRMVVQDTGLGIVRSSNVVVITVVSRPRSEDAKRLFYEAVCSELMEACQISPDDVVVSFIINSDADWSFGEGRAQFLTGEL</sequence>
<name>A0ABM8NM15_9BURK</name>
<dbReference type="Proteomes" id="UP000656319">
    <property type="component" value="Unassembled WGS sequence"/>
</dbReference>
<organism evidence="1 2">
    <name type="scientific">Paraburkholderia hiiakae</name>
    <dbReference type="NCBI Taxonomy" id="1081782"/>
    <lineage>
        <taxon>Bacteria</taxon>
        <taxon>Pseudomonadati</taxon>
        <taxon>Pseudomonadota</taxon>
        <taxon>Betaproteobacteria</taxon>
        <taxon>Burkholderiales</taxon>
        <taxon>Burkholderiaceae</taxon>
        <taxon>Paraburkholderia</taxon>
    </lineage>
</organism>
<dbReference type="SUPFAM" id="SSF55331">
    <property type="entry name" value="Tautomerase/MIF"/>
    <property type="match status" value="1"/>
</dbReference>
<gene>
    <name evidence="1" type="ORF">LMG27952_02656</name>
</gene>
<dbReference type="EMBL" id="CAJHCQ010000006">
    <property type="protein sequence ID" value="CAD6532757.1"/>
    <property type="molecule type" value="Genomic_DNA"/>
</dbReference>
<comment type="caution">
    <text evidence="1">The sequence shown here is derived from an EMBL/GenBank/DDBJ whole genome shotgun (WGS) entry which is preliminary data.</text>
</comment>
<evidence type="ECO:0000313" key="2">
    <source>
        <dbReference type="Proteomes" id="UP000656319"/>
    </source>
</evidence>
<dbReference type="Gene3D" id="3.30.429.10">
    <property type="entry name" value="Macrophage Migration Inhibitory Factor"/>
    <property type="match status" value="1"/>
</dbReference>
<dbReference type="Pfam" id="PF14552">
    <property type="entry name" value="Tautomerase_2"/>
    <property type="match status" value="1"/>
</dbReference>
<dbReference type="InterPro" id="IPR014347">
    <property type="entry name" value="Tautomerase/MIF_sf"/>
</dbReference>
<protein>
    <recommendedName>
        <fullName evidence="3">Tautomerase-like protein</fullName>
    </recommendedName>
</protein>
<reference evidence="1 2" key="1">
    <citation type="submission" date="2020-10" db="EMBL/GenBank/DDBJ databases">
        <authorList>
            <person name="Peeters C."/>
        </authorList>
    </citation>
    <scope>NUCLEOTIDE SEQUENCE [LARGE SCALE GENOMIC DNA]</scope>
    <source>
        <strain evidence="1 2">LMG 27952</strain>
    </source>
</reference>
<accession>A0ABM8NM15</accession>
<evidence type="ECO:0000313" key="1">
    <source>
        <dbReference type="EMBL" id="CAD6532757.1"/>
    </source>
</evidence>
<dbReference type="PANTHER" id="PTHR38460">
    <property type="entry name" value="TAUTOMERASE YOLI-RELATED"/>
    <property type="match status" value="1"/>
</dbReference>
<dbReference type="PANTHER" id="PTHR38460:SF1">
    <property type="entry name" value="TAUTOMERASE YOLI-RELATED"/>
    <property type="match status" value="1"/>
</dbReference>